<organism evidence="2 3">
    <name type="scientific">Sediminicola arcticus</name>
    <dbReference type="NCBI Taxonomy" id="1574308"/>
    <lineage>
        <taxon>Bacteria</taxon>
        <taxon>Pseudomonadati</taxon>
        <taxon>Bacteroidota</taxon>
        <taxon>Flavobacteriia</taxon>
        <taxon>Flavobacteriales</taxon>
        <taxon>Flavobacteriaceae</taxon>
        <taxon>Sediminicola</taxon>
    </lineage>
</organism>
<accession>A0ABV2SYL8</accession>
<dbReference type="Proteomes" id="UP001549799">
    <property type="component" value="Unassembled WGS sequence"/>
</dbReference>
<proteinExistence type="predicted"/>
<feature type="domain" description="MOSC" evidence="1">
    <location>
        <begin position="28"/>
        <end position="163"/>
    </location>
</feature>
<comment type="caution">
    <text evidence="2">The sequence shown here is derived from an EMBL/GenBank/DDBJ whole genome shotgun (WGS) entry which is preliminary data.</text>
</comment>
<dbReference type="PROSITE" id="PS51340">
    <property type="entry name" value="MOSC"/>
    <property type="match status" value="1"/>
</dbReference>
<gene>
    <name evidence="2" type="ORF">ABXZ36_14370</name>
</gene>
<dbReference type="SUPFAM" id="SSF50800">
    <property type="entry name" value="PK beta-barrel domain-like"/>
    <property type="match status" value="1"/>
</dbReference>
<protein>
    <submittedName>
        <fullName evidence="2">MOSC domain-containing protein</fullName>
    </submittedName>
</protein>
<evidence type="ECO:0000313" key="2">
    <source>
        <dbReference type="EMBL" id="MET6991832.1"/>
    </source>
</evidence>
<dbReference type="RefSeq" id="WP_354616375.1">
    <property type="nucleotide sequence ID" value="NZ_JBEXAE010000008.1"/>
</dbReference>
<dbReference type="InterPro" id="IPR052353">
    <property type="entry name" value="Benzoxazolinone_Detox_Enz"/>
</dbReference>
<dbReference type="Gene3D" id="2.40.33.20">
    <property type="entry name" value="PK beta-barrel domain-like"/>
    <property type="match status" value="1"/>
</dbReference>
<dbReference type="InterPro" id="IPR005302">
    <property type="entry name" value="MoCF_Sase_C"/>
</dbReference>
<keyword evidence="3" id="KW-1185">Reference proteome</keyword>
<dbReference type="InterPro" id="IPR011037">
    <property type="entry name" value="Pyrv_Knase-like_insert_dom_sf"/>
</dbReference>
<sequence>MKVIATNISKGTTINWHGKEEKTGIFKTPTTAPIFLSKTDVEKDTVVDRKYHGGLDKACYLFSAEEYTYWKELYSNLDWDWGMFGENLSIEGLDEAQIRIGDIYRIGSALVQISQPREPCYKLGVRFQTQNILKQFIDRSYPGTYVRILEEGLVSQGDSMILEEQSENSLTVQQFYILLFAKTKSKELLHLAMKNKALPLKKRESLEKYL</sequence>
<reference evidence="2 3" key="1">
    <citation type="submission" date="2024-07" db="EMBL/GenBank/DDBJ databases">
        <title>The genome sequence of type strain Sediminicola arcticus GDMCC 1.2805.</title>
        <authorList>
            <person name="Liu Y."/>
        </authorList>
    </citation>
    <scope>NUCLEOTIDE SEQUENCE [LARGE SCALE GENOMIC DNA]</scope>
    <source>
        <strain evidence="2 3">GDMCC 1.2805</strain>
    </source>
</reference>
<dbReference type="PANTHER" id="PTHR30212">
    <property type="entry name" value="PROTEIN YIIM"/>
    <property type="match status" value="1"/>
</dbReference>
<dbReference type="PANTHER" id="PTHR30212:SF2">
    <property type="entry name" value="PROTEIN YIIM"/>
    <property type="match status" value="1"/>
</dbReference>
<dbReference type="EMBL" id="JBEXAE010000008">
    <property type="protein sequence ID" value="MET6991832.1"/>
    <property type="molecule type" value="Genomic_DNA"/>
</dbReference>
<evidence type="ECO:0000313" key="3">
    <source>
        <dbReference type="Proteomes" id="UP001549799"/>
    </source>
</evidence>
<name>A0ABV2SYL8_9FLAO</name>
<evidence type="ECO:0000259" key="1">
    <source>
        <dbReference type="PROSITE" id="PS51340"/>
    </source>
</evidence>
<dbReference type="Pfam" id="PF03473">
    <property type="entry name" value="MOSC"/>
    <property type="match status" value="1"/>
</dbReference>